<keyword evidence="5" id="KW-0143">Chaperone</keyword>
<reference evidence="7 8" key="3">
    <citation type="journal article" date="2013" name="Genome Biol.">
        <title>Assembly of a phased diploid Candida albicans genome facilitates allele-specific measurements and provides a simple model for repeat and indel structure.</title>
        <authorList>
            <person name="Muzzey D."/>
            <person name="Schwartz K."/>
            <person name="Weissman J.S."/>
            <person name="Sherlock G."/>
        </authorList>
    </citation>
    <scope>NUCLEOTIDE SEQUENCE [LARGE SCALE GENOMIC DNA]</scope>
    <source>
        <strain evidence="8">SC5314 / ATCC MYA-2876</strain>
    </source>
</reference>
<comment type="similarity">
    <text evidence="2">Belongs to the ATP12 family.</text>
</comment>
<dbReference type="InParanoid" id="A0A1D8PCP8"/>
<reference evidence="7 8" key="2">
    <citation type="journal article" date="2007" name="Genome Biol.">
        <title>Assembly of the Candida albicans genome into sixteen supercontigs aligned on the eight chromosomes.</title>
        <authorList>
            <person name="van het Hoog M."/>
            <person name="Rast T.J."/>
            <person name="Martchenko M."/>
            <person name="Grindle S."/>
            <person name="Dignard D."/>
            <person name="Hogues H."/>
            <person name="Cuomo C."/>
            <person name="Berriman M."/>
            <person name="Scherer S."/>
            <person name="Magee B.B."/>
            <person name="Whiteway M."/>
            <person name="Chibana H."/>
            <person name="Nantel A."/>
            <person name="Magee P.T."/>
        </authorList>
    </citation>
    <scope>GENOME REANNOTATION</scope>
    <source>
        <strain evidence="8">SC5314 / ATCC MYA-2876</strain>
    </source>
</reference>
<dbReference type="VEuPathDB" id="FungiDB:C1_02290C_A"/>
<dbReference type="CGD" id="CAL0000191919">
    <property type="gene designation" value="orf19.11170"/>
</dbReference>
<dbReference type="GO" id="GO:0005759">
    <property type="term" value="C:mitochondrial matrix"/>
    <property type="evidence" value="ECO:0007669"/>
    <property type="project" value="EnsemblFungi"/>
</dbReference>
<dbReference type="OrthoDB" id="5322896at2759"/>
<evidence type="ECO:0000313" key="8">
    <source>
        <dbReference type="Proteomes" id="UP000000559"/>
    </source>
</evidence>
<sequence>MFSFGMEGPRRTKRKEKIKRCWRKKKKLNRKIHPFRSNEIYLTIPPLKMLRFTRTTAWKLRSIPIATIQYRQFTYSTICYQLKTLTPSLGINNTIESNIPSETNRLAKTGTRFWKKGEVKFNNETQKYEIQLDGKTLRTPLGFPLELPINKKQLAYLIAHEWTHLPDIKVKSSTLPLTALATRAIDLSQQHLSDLKTEKAEEMLALEDIKLQMLRYLDTDTCLIFATNKECDGKLRKRQEEIYRPLINEFNEFFTIYAHNKNLIPRQKSIELKYLDCETDGLRGNKQDETTQLVVLDWLNQLPIYDLIALEKTILTTKSFLCGITLLRSNVNDIETLKELYQFNKNSIDEDYYHKTLEELVELGNLETIYQTEEWGEVEDTHDVDKHDWLRNLASAALVCHHN</sequence>
<dbReference type="GO" id="GO:0005739">
    <property type="term" value="C:mitochondrion"/>
    <property type="evidence" value="ECO:0000318"/>
    <property type="project" value="GO_Central"/>
</dbReference>
<accession>A0A1D8PCP8</accession>
<evidence type="ECO:0000256" key="1">
    <source>
        <dbReference type="ARBA" id="ARBA00004173"/>
    </source>
</evidence>
<dbReference type="PANTHER" id="PTHR21013:SF10">
    <property type="entry name" value="ATP SYNTHASE MITOCHONDRIAL F1 COMPLEX ASSEMBLY FACTOR 2"/>
    <property type="match status" value="1"/>
</dbReference>
<dbReference type="SMR" id="A0A1D8PCP8"/>
<gene>
    <name evidence="7" type="ordered locus">CAALFM_C102290CA</name>
    <name evidence="6" type="ordered locus">orf19.11170</name>
</gene>
<evidence type="ECO:0000256" key="3">
    <source>
        <dbReference type="ARBA" id="ARBA00022946"/>
    </source>
</evidence>
<keyword evidence="3" id="KW-0809">Transit peptide</keyword>
<protein>
    <submittedName>
        <fullName evidence="7">ATP synthase complex assembly protein</fullName>
    </submittedName>
</protein>
<proteinExistence type="inferred from homology"/>
<dbReference type="InterPro" id="IPR011419">
    <property type="entry name" value="ATP12_ATP_synth-F1-assembly"/>
</dbReference>
<dbReference type="STRING" id="237561.A0A1D8PCP8"/>
<dbReference type="GO" id="GO:0033615">
    <property type="term" value="P:mitochondrial proton-transporting ATP synthase complex assembly"/>
    <property type="evidence" value="ECO:0000318"/>
    <property type="project" value="GO_Central"/>
</dbReference>
<dbReference type="RefSeq" id="XP_713780.2">
    <property type="nucleotide sequence ID" value="XM_708687.2"/>
</dbReference>
<evidence type="ECO:0000256" key="2">
    <source>
        <dbReference type="ARBA" id="ARBA00008231"/>
    </source>
</evidence>
<evidence type="ECO:0000313" key="6">
    <source>
        <dbReference type="CGD" id="CAL0000191919"/>
    </source>
</evidence>
<dbReference type="KEGG" id="cal:CAALFM_C102290CA"/>
<dbReference type="GO" id="GO:0019904">
    <property type="term" value="F:protein domain specific binding"/>
    <property type="evidence" value="ECO:0007669"/>
    <property type="project" value="EnsemblFungi"/>
</dbReference>
<dbReference type="AlphaFoldDB" id="A0A1D8PCP8"/>
<name>A0A1D8PCP8_CANAL</name>
<dbReference type="Gene3D" id="1.10.3580.10">
    <property type="entry name" value="ATP12 ATPase"/>
    <property type="match status" value="1"/>
</dbReference>
<dbReference type="eggNOG" id="KOG3015">
    <property type="taxonomic scope" value="Eukaryota"/>
</dbReference>
<evidence type="ECO:0000313" key="7">
    <source>
        <dbReference type="EMBL" id="AOW25914.1"/>
    </source>
</evidence>
<dbReference type="Gene3D" id="3.30.2180.10">
    <property type="entry name" value="ATP12-like"/>
    <property type="match status" value="1"/>
</dbReference>
<evidence type="ECO:0000256" key="5">
    <source>
        <dbReference type="ARBA" id="ARBA00023186"/>
    </source>
</evidence>
<dbReference type="FunCoup" id="A0A1D8PCP8">
    <property type="interactions" value="695"/>
</dbReference>
<dbReference type="InterPro" id="IPR042272">
    <property type="entry name" value="ATP12_ATP_synth-F1-assembly_N"/>
</dbReference>
<dbReference type="InterPro" id="IPR023335">
    <property type="entry name" value="ATP12_ortho_dom_sf"/>
</dbReference>
<comment type="subcellular location">
    <subcellularLocation>
        <location evidence="1">Mitochondrion</location>
    </subcellularLocation>
</comment>
<keyword evidence="4" id="KW-0496">Mitochondrion</keyword>
<dbReference type="EMBL" id="CP017623">
    <property type="protein sequence ID" value="AOW25914.1"/>
    <property type="molecule type" value="Genomic_DNA"/>
</dbReference>
<keyword evidence="8" id="KW-1185">Reference proteome</keyword>
<dbReference type="PANTHER" id="PTHR21013">
    <property type="entry name" value="ATP SYNTHASE MITOCHONDRIAL F1 COMPLEX ASSEMBLY FACTOR 2/ATP12 PROTEIN, MITOCHONDRIAL PRECURSOR"/>
    <property type="match status" value="1"/>
</dbReference>
<organism evidence="7 8">
    <name type="scientific">Candida albicans (strain SC5314 / ATCC MYA-2876)</name>
    <name type="common">Yeast</name>
    <dbReference type="NCBI Taxonomy" id="237561"/>
    <lineage>
        <taxon>Eukaryota</taxon>
        <taxon>Fungi</taxon>
        <taxon>Dikarya</taxon>
        <taxon>Ascomycota</taxon>
        <taxon>Saccharomycotina</taxon>
        <taxon>Pichiomycetes</taxon>
        <taxon>Debaryomycetaceae</taxon>
        <taxon>Candida/Lodderomyces clade</taxon>
        <taxon>Candida</taxon>
    </lineage>
</organism>
<dbReference type="SUPFAM" id="SSF160909">
    <property type="entry name" value="ATP12-like"/>
    <property type="match status" value="1"/>
</dbReference>
<dbReference type="GeneID" id="3644568"/>
<reference evidence="7 8" key="1">
    <citation type="journal article" date="2004" name="Proc. Natl. Acad. Sci. U.S.A.">
        <title>The diploid genome sequence of Candida albicans.</title>
        <authorList>
            <person name="Jones T."/>
            <person name="Federspiel N.A."/>
            <person name="Chibana H."/>
            <person name="Dungan J."/>
            <person name="Kalman S."/>
            <person name="Magee B.B."/>
            <person name="Newport G."/>
            <person name="Thorstenson Y.R."/>
            <person name="Agabian N."/>
            <person name="Magee P.T."/>
            <person name="Davis R.W."/>
            <person name="Scherer S."/>
        </authorList>
    </citation>
    <scope>NUCLEOTIDE SEQUENCE [LARGE SCALE GENOMIC DNA]</scope>
    <source>
        <strain evidence="8">SC5314 / ATCC MYA-2876</strain>
    </source>
</reference>
<dbReference type="Proteomes" id="UP000000559">
    <property type="component" value="Chromosome 1"/>
</dbReference>
<dbReference type="Pfam" id="PF07542">
    <property type="entry name" value="ATP12"/>
    <property type="match status" value="1"/>
</dbReference>
<evidence type="ECO:0000256" key="4">
    <source>
        <dbReference type="ARBA" id="ARBA00023128"/>
    </source>
</evidence>